<name>A0ACC6KU42_9SPHI</name>
<organism evidence="1 2">
    <name type="scientific">Pedobacter africanus</name>
    <dbReference type="NCBI Taxonomy" id="151894"/>
    <lineage>
        <taxon>Bacteria</taxon>
        <taxon>Pseudomonadati</taxon>
        <taxon>Bacteroidota</taxon>
        <taxon>Sphingobacteriia</taxon>
        <taxon>Sphingobacteriales</taxon>
        <taxon>Sphingobacteriaceae</taxon>
        <taxon>Pedobacter</taxon>
    </lineage>
</organism>
<accession>A0ACC6KU42</accession>
<keyword evidence="2" id="KW-1185">Reference proteome</keyword>
<sequence length="189" mass="21810">MGNYAGYTDETLSGLLKDGDHAAFNEIWDRYKSKLYTFTLRMLGDREASRDLVSDLFVTIWSKRDAIKLSSSLSSYLYVSARNRAFDVISRRKVEGRYIDSFQHYLDRGEDNADHLVRSKEMAAMIDAEIHALPEKMREIFLLSRETQLSRAEISQRLGVSEETVKNQMHKALKLLKSRLGAAFILIFF</sequence>
<protein>
    <submittedName>
        <fullName evidence="1">RNA polymerase sigma-70 factor (ECF subfamily)</fullName>
    </submittedName>
</protein>
<dbReference type="Proteomes" id="UP001246858">
    <property type="component" value="Unassembled WGS sequence"/>
</dbReference>
<dbReference type="EMBL" id="JAVDTF010000001">
    <property type="protein sequence ID" value="MDR6782742.1"/>
    <property type="molecule type" value="Genomic_DNA"/>
</dbReference>
<comment type="caution">
    <text evidence="1">The sequence shown here is derived from an EMBL/GenBank/DDBJ whole genome shotgun (WGS) entry which is preliminary data.</text>
</comment>
<evidence type="ECO:0000313" key="1">
    <source>
        <dbReference type="EMBL" id="MDR6782742.1"/>
    </source>
</evidence>
<evidence type="ECO:0000313" key="2">
    <source>
        <dbReference type="Proteomes" id="UP001246858"/>
    </source>
</evidence>
<proteinExistence type="predicted"/>
<reference evidence="1" key="1">
    <citation type="submission" date="2023-07" db="EMBL/GenBank/DDBJ databases">
        <title>Sorghum-associated microbial communities from plants grown in Nebraska, USA.</title>
        <authorList>
            <person name="Schachtman D."/>
        </authorList>
    </citation>
    <scope>NUCLEOTIDE SEQUENCE</scope>
    <source>
        <strain evidence="1">2697</strain>
    </source>
</reference>
<gene>
    <name evidence="1" type="ORF">J2X78_001294</name>
</gene>